<feature type="active site" evidence="3">
    <location>
        <position position="52"/>
    </location>
</feature>
<evidence type="ECO:0000256" key="4">
    <source>
        <dbReference type="PIRSR" id="PIRSR601461-2"/>
    </source>
</evidence>
<keyword evidence="4" id="KW-1015">Disulfide bond</keyword>
<dbReference type="InterPro" id="IPR001461">
    <property type="entry name" value="Aspartic_peptidase_A1"/>
</dbReference>
<dbReference type="PRINTS" id="PR00792">
    <property type="entry name" value="PEPSIN"/>
</dbReference>
<evidence type="ECO:0000259" key="8">
    <source>
        <dbReference type="PROSITE" id="PS51767"/>
    </source>
</evidence>
<dbReference type="Pfam" id="PF00026">
    <property type="entry name" value="Asp"/>
    <property type="match status" value="1"/>
</dbReference>
<feature type="domain" description="Peptidase A1" evidence="8">
    <location>
        <begin position="34"/>
        <end position="381"/>
    </location>
</feature>
<dbReference type="GO" id="GO:0006508">
    <property type="term" value="P:proteolysis"/>
    <property type="evidence" value="ECO:0007669"/>
    <property type="project" value="UniProtKB-KW"/>
</dbReference>
<dbReference type="SUPFAM" id="SSF50630">
    <property type="entry name" value="Acid proteases"/>
    <property type="match status" value="1"/>
</dbReference>
<dbReference type="PROSITE" id="PS51767">
    <property type="entry name" value="PEPTIDASE_A1"/>
    <property type="match status" value="1"/>
</dbReference>
<accession>A0A8E5MKN7</accession>
<dbReference type="PANTHER" id="PTHR47966">
    <property type="entry name" value="BETA-SITE APP-CLEAVING ENZYME, ISOFORM A-RELATED"/>
    <property type="match status" value="1"/>
</dbReference>
<feature type="disulfide bond" evidence="4">
    <location>
        <begin position="295"/>
        <end position="337"/>
    </location>
</feature>
<keyword evidence="2 5" id="KW-0064">Aspartyl protease</keyword>
<dbReference type="InterPro" id="IPR033121">
    <property type="entry name" value="PEPTIDASE_A1"/>
</dbReference>
<feature type="active site" evidence="3">
    <location>
        <position position="259"/>
    </location>
</feature>
<evidence type="ECO:0000256" key="3">
    <source>
        <dbReference type="PIRSR" id="PIRSR601461-1"/>
    </source>
</evidence>
<feature type="chain" id="PRO_5034181976" description="Peptidase A1 domain-containing protein" evidence="7">
    <location>
        <begin position="19"/>
        <end position="387"/>
    </location>
</feature>
<dbReference type="GeneID" id="66068284"/>
<evidence type="ECO:0000313" key="10">
    <source>
        <dbReference type="Proteomes" id="UP000027002"/>
    </source>
</evidence>
<keyword evidence="10" id="KW-1185">Reference proteome</keyword>
<gene>
    <name evidence="9" type="ORF">UV8b_07507</name>
</gene>
<proteinExistence type="inferred from homology"/>
<dbReference type="GO" id="GO:0000324">
    <property type="term" value="C:fungal-type vacuole"/>
    <property type="evidence" value="ECO:0007669"/>
    <property type="project" value="TreeGrafter"/>
</dbReference>
<evidence type="ECO:0000313" key="9">
    <source>
        <dbReference type="EMBL" id="QUC23266.1"/>
    </source>
</evidence>
<evidence type="ECO:0000256" key="2">
    <source>
        <dbReference type="ARBA" id="ARBA00022750"/>
    </source>
</evidence>
<dbReference type="Proteomes" id="UP000027002">
    <property type="component" value="Chromosome 6"/>
</dbReference>
<evidence type="ECO:0000256" key="6">
    <source>
        <dbReference type="SAM" id="MobiDB-lite"/>
    </source>
</evidence>
<dbReference type="InterPro" id="IPR021109">
    <property type="entry name" value="Peptidase_aspartic_dom_sf"/>
</dbReference>
<dbReference type="Gene3D" id="2.40.70.10">
    <property type="entry name" value="Acid Proteases"/>
    <property type="match status" value="2"/>
</dbReference>
<evidence type="ECO:0000256" key="7">
    <source>
        <dbReference type="SAM" id="SignalP"/>
    </source>
</evidence>
<dbReference type="EMBL" id="CP072758">
    <property type="protein sequence ID" value="QUC23266.1"/>
    <property type="molecule type" value="Genomic_DNA"/>
</dbReference>
<feature type="region of interest" description="Disordered" evidence="6">
    <location>
        <begin position="230"/>
        <end position="250"/>
    </location>
</feature>
<comment type="similarity">
    <text evidence="1 5">Belongs to the peptidase A1 family.</text>
</comment>
<organism evidence="9 10">
    <name type="scientific">Ustilaginoidea virens</name>
    <name type="common">Rice false smut fungus</name>
    <name type="synonym">Villosiclava virens</name>
    <dbReference type="NCBI Taxonomy" id="1159556"/>
    <lineage>
        <taxon>Eukaryota</taxon>
        <taxon>Fungi</taxon>
        <taxon>Dikarya</taxon>
        <taxon>Ascomycota</taxon>
        <taxon>Pezizomycotina</taxon>
        <taxon>Sordariomycetes</taxon>
        <taxon>Hypocreomycetidae</taxon>
        <taxon>Hypocreales</taxon>
        <taxon>Clavicipitaceae</taxon>
        <taxon>Ustilaginoidea</taxon>
    </lineage>
</organism>
<reference evidence="9" key="1">
    <citation type="submission" date="2020-03" db="EMBL/GenBank/DDBJ databases">
        <title>A mixture of massive structural variations and highly conserved coding sequences in Ustilaginoidea virens genome.</title>
        <authorList>
            <person name="Zhang K."/>
            <person name="Zhao Z."/>
            <person name="Zhang Z."/>
            <person name="Li Y."/>
            <person name="Hsiang T."/>
            <person name="Sun W."/>
        </authorList>
    </citation>
    <scope>NUCLEOTIDE SEQUENCE</scope>
    <source>
        <strain evidence="9">UV-8b</strain>
    </source>
</reference>
<protein>
    <recommendedName>
        <fullName evidence="8">Peptidase A1 domain-containing protein</fullName>
    </recommendedName>
</protein>
<dbReference type="CDD" id="cd05471">
    <property type="entry name" value="pepsin_like"/>
    <property type="match status" value="1"/>
</dbReference>
<sequence length="387" mass="41541">MLLPLWAFSAVAVSPAIAGGLVLDFPVSKHNSYPVIEAKIGTPPKSYRLLFDTGSDATWVASSSCTPQDCPNSSGYQRVLYNVSASSSGLLTGPSSSIGYIDGGKVTGPTAKDVFSDGKSTWEQTFMAANTSTWRNLPADGFVGLSFQSSYTEGGIETVMHTLLPKLKKPRFGMVVNGKEDTTPNGGLLTLGDSREKRFVKGPMVTVPIVKRNGQFDMWRSTTPGMIITTSGSNTPGRHGRPSSSASRVSFGSSSAIFDSGAGNMYVPKGTIEAVYAAMGWNYTKLLTHEHTPLCSEFNSSWSITFEFGPDTAAVSKLTLTGDELARPGFAYRQDACFPPFLESNEDNLMLIGTPFLKNFYTVWDFGSHDPAAYNPTLSFGKLKGNA</sequence>
<dbReference type="KEGG" id="uvi:66068284"/>
<dbReference type="RefSeq" id="XP_043000939.1">
    <property type="nucleotide sequence ID" value="XM_043145004.1"/>
</dbReference>
<feature type="signal peptide" evidence="7">
    <location>
        <begin position="1"/>
        <end position="18"/>
    </location>
</feature>
<dbReference type="GO" id="GO:0004190">
    <property type="term" value="F:aspartic-type endopeptidase activity"/>
    <property type="evidence" value="ECO:0007669"/>
    <property type="project" value="UniProtKB-KW"/>
</dbReference>
<dbReference type="InterPro" id="IPR001969">
    <property type="entry name" value="Aspartic_peptidase_AS"/>
</dbReference>
<name>A0A8E5MKN7_USTVR</name>
<dbReference type="PANTHER" id="PTHR47966:SF68">
    <property type="entry name" value="PEPTIDASE A1 DOMAIN-CONTAINING PROTEIN"/>
    <property type="match status" value="1"/>
</dbReference>
<dbReference type="OrthoDB" id="771136at2759"/>
<evidence type="ECO:0000256" key="1">
    <source>
        <dbReference type="ARBA" id="ARBA00007447"/>
    </source>
</evidence>
<dbReference type="InterPro" id="IPR034164">
    <property type="entry name" value="Pepsin-like_dom"/>
</dbReference>
<dbReference type="PROSITE" id="PS00141">
    <property type="entry name" value="ASP_PROTEASE"/>
    <property type="match status" value="1"/>
</dbReference>
<keyword evidence="5" id="KW-0645">Protease</keyword>
<dbReference type="AlphaFoldDB" id="A0A8E5MKN7"/>
<feature type="disulfide bond" evidence="4">
    <location>
        <begin position="65"/>
        <end position="70"/>
    </location>
</feature>
<keyword evidence="5" id="KW-0378">Hydrolase</keyword>
<keyword evidence="7" id="KW-0732">Signal</keyword>
<evidence type="ECO:0000256" key="5">
    <source>
        <dbReference type="RuleBase" id="RU000454"/>
    </source>
</evidence>